<proteinExistence type="predicted"/>
<dbReference type="Pfam" id="PF12535">
    <property type="entry name" value="Nudix_N"/>
    <property type="match status" value="1"/>
</dbReference>
<gene>
    <name evidence="4" type="primary">yjhB</name>
    <name evidence="4" type="ORF">GCM10007140_30660</name>
</gene>
<dbReference type="EMBL" id="BMFK01000003">
    <property type="protein sequence ID" value="GGE78981.1"/>
    <property type="molecule type" value="Genomic_DNA"/>
</dbReference>
<dbReference type="SUPFAM" id="SSF55811">
    <property type="entry name" value="Nudix"/>
    <property type="match status" value="1"/>
</dbReference>
<dbReference type="InterPro" id="IPR000086">
    <property type="entry name" value="NUDIX_hydrolase_dom"/>
</dbReference>
<dbReference type="Gene3D" id="6.10.250.1120">
    <property type="match status" value="1"/>
</dbReference>
<organism evidence="4 5">
    <name type="scientific">Priestia taiwanensis</name>
    <dbReference type="NCBI Taxonomy" id="1347902"/>
    <lineage>
        <taxon>Bacteria</taxon>
        <taxon>Bacillati</taxon>
        <taxon>Bacillota</taxon>
        <taxon>Bacilli</taxon>
        <taxon>Bacillales</taxon>
        <taxon>Bacillaceae</taxon>
        <taxon>Priestia</taxon>
    </lineage>
</organism>
<keyword evidence="2" id="KW-0378">Hydrolase</keyword>
<feature type="domain" description="Nudix hydrolase" evidence="3">
    <location>
        <begin position="66"/>
        <end position="192"/>
    </location>
</feature>
<evidence type="ECO:0000256" key="1">
    <source>
        <dbReference type="ARBA" id="ARBA00001946"/>
    </source>
</evidence>
<reference evidence="4" key="1">
    <citation type="journal article" date="2014" name="Int. J. Syst. Evol. Microbiol.">
        <title>Complete genome sequence of Corynebacterium casei LMG S-19264T (=DSM 44701T), isolated from a smear-ripened cheese.</title>
        <authorList>
            <consortium name="US DOE Joint Genome Institute (JGI-PGF)"/>
            <person name="Walter F."/>
            <person name="Albersmeier A."/>
            <person name="Kalinowski J."/>
            <person name="Ruckert C."/>
        </authorList>
    </citation>
    <scope>NUCLEOTIDE SEQUENCE</scope>
    <source>
        <strain evidence="4">CGMCC 1.12698</strain>
    </source>
</reference>
<evidence type="ECO:0000313" key="4">
    <source>
        <dbReference type="EMBL" id="GGE78981.1"/>
    </source>
</evidence>
<dbReference type="GO" id="GO:0016787">
    <property type="term" value="F:hydrolase activity"/>
    <property type="evidence" value="ECO:0007669"/>
    <property type="project" value="UniProtKB-KW"/>
</dbReference>
<dbReference type="PANTHER" id="PTHR43046:SF16">
    <property type="entry name" value="ADP-RIBOSE PYROPHOSPHATASE YJHB-RELATED"/>
    <property type="match status" value="1"/>
</dbReference>
<dbReference type="InterPro" id="IPR015797">
    <property type="entry name" value="NUDIX_hydrolase-like_dom_sf"/>
</dbReference>
<keyword evidence="5" id="KW-1185">Reference proteome</keyword>
<comment type="caution">
    <text evidence="4">The sequence shown here is derived from an EMBL/GenBank/DDBJ whole genome shotgun (WGS) entry which is preliminary data.</text>
</comment>
<protein>
    <submittedName>
        <fullName evidence="4">ADP-ribose pyrophosphatase YjhB</fullName>
    </submittedName>
</protein>
<dbReference type="RefSeq" id="WP_188389373.1">
    <property type="nucleotide sequence ID" value="NZ_BMFK01000003.1"/>
</dbReference>
<evidence type="ECO:0000256" key="2">
    <source>
        <dbReference type="ARBA" id="ARBA00022801"/>
    </source>
</evidence>
<dbReference type="CDD" id="cd04672">
    <property type="entry name" value="NUDIX_CDP-Chase_like"/>
    <property type="match status" value="1"/>
</dbReference>
<dbReference type="PANTHER" id="PTHR43046">
    <property type="entry name" value="GDP-MANNOSE MANNOSYL HYDROLASE"/>
    <property type="match status" value="1"/>
</dbReference>
<dbReference type="PROSITE" id="PS51462">
    <property type="entry name" value="NUDIX"/>
    <property type="match status" value="1"/>
</dbReference>
<sequence length="205" mass="23653">MSDKWLRWAQEIQALAQSGLAFSKDMYDRERYERLRLLSAEIMAEYTHTPMEKIEELFMGETGYPTPKVDVRAVIFQEDKILLVKEKMDNRWSLPGGFCDIGLSPAENIVKEVQEEAGYLTVATRLLAVLDMQKHPHPPQAYHYYKLFFACDIISGEAREGLETKDVAFFKKDELPSLSIARNTDSQLRMLFAFLDEPTKGTIYD</sequence>
<evidence type="ECO:0000259" key="3">
    <source>
        <dbReference type="PROSITE" id="PS51462"/>
    </source>
</evidence>
<dbReference type="InterPro" id="IPR059176">
    <property type="entry name" value="UDP-X_N"/>
</dbReference>
<dbReference type="Pfam" id="PF00293">
    <property type="entry name" value="NUDIX"/>
    <property type="match status" value="1"/>
</dbReference>
<dbReference type="Proteomes" id="UP000605259">
    <property type="component" value="Unassembled WGS sequence"/>
</dbReference>
<name>A0A917AVM4_9BACI</name>
<dbReference type="AlphaFoldDB" id="A0A917AVM4"/>
<reference evidence="4" key="2">
    <citation type="submission" date="2020-09" db="EMBL/GenBank/DDBJ databases">
        <authorList>
            <person name="Sun Q."/>
            <person name="Zhou Y."/>
        </authorList>
    </citation>
    <scope>NUCLEOTIDE SEQUENCE</scope>
    <source>
        <strain evidence="4">CGMCC 1.12698</strain>
    </source>
</reference>
<accession>A0A917AVM4</accession>
<evidence type="ECO:0000313" key="5">
    <source>
        <dbReference type="Proteomes" id="UP000605259"/>
    </source>
</evidence>
<dbReference type="Gene3D" id="3.90.79.10">
    <property type="entry name" value="Nucleoside Triphosphate Pyrophosphohydrolase"/>
    <property type="match status" value="1"/>
</dbReference>
<comment type="cofactor">
    <cofactor evidence="1">
        <name>Mg(2+)</name>
        <dbReference type="ChEBI" id="CHEBI:18420"/>
    </cofactor>
</comment>